<feature type="domain" description="Histidine-specific methyltransferase SAM-dependent" evidence="4">
    <location>
        <begin position="55"/>
        <end position="352"/>
    </location>
</feature>
<dbReference type="EMBL" id="CP029550">
    <property type="protein sequence ID" value="AWN44778.1"/>
    <property type="molecule type" value="Genomic_DNA"/>
</dbReference>
<sequence length="353" mass="37703">MRPGRVRRGTRRPGLRGGGAHRPRRPDGDPPVTAAIARDEAAGGGPEAERAEFLRDALAGLTAPAKALPGKYLWDETGSDLFDRICGQADYYPTRQEMTLLPRVAAAVAGRVGPGATVVEFGSGASRKIRTLLDALERPAAYIALDISGDYLAAAIRRLAPDYPAVEMIAVCADYTKPVRLPVETAGRTILGFYPGTTIGNFPPADAAAFLERARATLGPSRFLVGTDATTDPERLGRAYAGSDGLMAAFHLNLIARLNRELGGDLDPDNFRHAIRLRGDPNRVEAHLVARSAATFRLGGEAIAFAAGESVHTDTSHKYAPDAFRALAATGGWRVAETWQDEAGRFNLHLLEG</sequence>
<feature type="compositionally biased region" description="Basic residues" evidence="3">
    <location>
        <begin position="1"/>
        <end position="24"/>
    </location>
</feature>
<evidence type="ECO:0000256" key="3">
    <source>
        <dbReference type="SAM" id="MobiDB-lite"/>
    </source>
</evidence>
<accession>A0A2U8WGV3</accession>
<evidence type="ECO:0000313" key="5">
    <source>
        <dbReference type="EMBL" id="AWN44778.1"/>
    </source>
</evidence>
<keyword evidence="1 5" id="KW-0489">Methyltransferase</keyword>
<evidence type="ECO:0000313" key="6">
    <source>
        <dbReference type="Proteomes" id="UP000245926"/>
    </source>
</evidence>
<dbReference type="NCBIfam" id="TIGR03438">
    <property type="entry name" value="egtD_ergothio"/>
    <property type="match status" value="1"/>
</dbReference>
<evidence type="ECO:0000256" key="1">
    <source>
        <dbReference type="ARBA" id="ARBA00022603"/>
    </source>
</evidence>
<dbReference type="AlphaFoldDB" id="A0A2U8WGV3"/>
<dbReference type="GO" id="GO:0032259">
    <property type="term" value="P:methylation"/>
    <property type="evidence" value="ECO:0007669"/>
    <property type="project" value="UniProtKB-KW"/>
</dbReference>
<organism evidence="5 6">
    <name type="scientific">Methylobacterium durans</name>
    <dbReference type="NCBI Taxonomy" id="2202825"/>
    <lineage>
        <taxon>Bacteria</taxon>
        <taxon>Pseudomonadati</taxon>
        <taxon>Pseudomonadota</taxon>
        <taxon>Alphaproteobacteria</taxon>
        <taxon>Hyphomicrobiales</taxon>
        <taxon>Methylobacteriaceae</taxon>
        <taxon>Methylobacterium</taxon>
    </lineage>
</organism>
<protein>
    <submittedName>
        <fullName evidence="5">L-histidine N(Alpha)-methyltransferase</fullName>
    </submittedName>
</protein>
<dbReference type="SUPFAM" id="SSF53335">
    <property type="entry name" value="S-adenosyl-L-methionine-dependent methyltransferases"/>
    <property type="match status" value="1"/>
</dbReference>
<dbReference type="PIRSF" id="PIRSF018005">
    <property type="entry name" value="UCP018005"/>
    <property type="match status" value="1"/>
</dbReference>
<dbReference type="InterPro" id="IPR017804">
    <property type="entry name" value="MeTrfase_EgtD-like"/>
</dbReference>
<dbReference type="GO" id="GO:0008168">
    <property type="term" value="F:methyltransferase activity"/>
    <property type="evidence" value="ECO:0007669"/>
    <property type="project" value="UniProtKB-KW"/>
</dbReference>
<dbReference type="InterPro" id="IPR029063">
    <property type="entry name" value="SAM-dependent_MTases_sf"/>
</dbReference>
<dbReference type="KEGG" id="mets:DK389_24600"/>
<proteinExistence type="predicted"/>
<dbReference type="OrthoDB" id="5289726at2"/>
<keyword evidence="6" id="KW-1185">Reference proteome</keyword>
<evidence type="ECO:0000256" key="2">
    <source>
        <dbReference type="ARBA" id="ARBA00022679"/>
    </source>
</evidence>
<evidence type="ECO:0000259" key="4">
    <source>
        <dbReference type="Pfam" id="PF10017"/>
    </source>
</evidence>
<gene>
    <name evidence="5" type="primary">egtD</name>
    <name evidence="5" type="ORF">DK389_24600</name>
</gene>
<dbReference type="InterPro" id="IPR019257">
    <property type="entry name" value="MeTrfase_dom"/>
</dbReference>
<dbReference type="Proteomes" id="UP000245926">
    <property type="component" value="Chromosome"/>
</dbReference>
<dbReference type="PANTHER" id="PTHR43397">
    <property type="entry name" value="ERGOTHIONEINE BIOSYNTHESIS PROTEIN 1"/>
    <property type="match status" value="1"/>
</dbReference>
<dbReference type="InterPro" id="IPR051128">
    <property type="entry name" value="EgtD_Methyltrsf_superfamily"/>
</dbReference>
<dbReference type="PANTHER" id="PTHR43397:SF1">
    <property type="entry name" value="ERGOTHIONEINE BIOSYNTHESIS PROTEIN 1"/>
    <property type="match status" value="1"/>
</dbReference>
<feature type="region of interest" description="Disordered" evidence="3">
    <location>
        <begin position="1"/>
        <end position="47"/>
    </location>
</feature>
<feature type="compositionally biased region" description="Basic and acidic residues" evidence="3">
    <location>
        <begin position="37"/>
        <end position="47"/>
    </location>
</feature>
<reference evidence="6" key="1">
    <citation type="submission" date="2018-05" db="EMBL/GenBank/DDBJ databases">
        <title>Complete Genome Sequence of Methylobacterium sp. 17SD2-17.</title>
        <authorList>
            <person name="Srinivasan S."/>
        </authorList>
    </citation>
    <scope>NUCLEOTIDE SEQUENCE [LARGE SCALE GENOMIC DNA]</scope>
    <source>
        <strain evidence="6">17SD2-17</strain>
    </source>
</reference>
<dbReference type="InterPro" id="IPR035094">
    <property type="entry name" value="EgtD"/>
</dbReference>
<keyword evidence="2 5" id="KW-0808">Transferase</keyword>
<name>A0A2U8WGV3_9HYPH</name>
<dbReference type="Pfam" id="PF10017">
    <property type="entry name" value="Methyltransf_33"/>
    <property type="match status" value="1"/>
</dbReference>
<dbReference type="Gene3D" id="3.40.50.150">
    <property type="entry name" value="Vaccinia Virus protein VP39"/>
    <property type="match status" value="1"/>
</dbReference>